<proteinExistence type="predicted"/>
<accession>A0A6A6TH13</accession>
<reference evidence="1" key="1">
    <citation type="journal article" date="2020" name="Stud. Mycol.">
        <title>101 Dothideomycetes genomes: a test case for predicting lifestyles and emergence of pathogens.</title>
        <authorList>
            <person name="Haridas S."/>
            <person name="Albert R."/>
            <person name="Binder M."/>
            <person name="Bloem J."/>
            <person name="Labutti K."/>
            <person name="Salamov A."/>
            <person name="Andreopoulos B."/>
            <person name="Baker S."/>
            <person name="Barry K."/>
            <person name="Bills G."/>
            <person name="Bluhm B."/>
            <person name="Cannon C."/>
            <person name="Castanera R."/>
            <person name="Culley D."/>
            <person name="Daum C."/>
            <person name="Ezra D."/>
            <person name="Gonzalez J."/>
            <person name="Henrissat B."/>
            <person name="Kuo A."/>
            <person name="Liang C."/>
            <person name="Lipzen A."/>
            <person name="Lutzoni F."/>
            <person name="Magnuson J."/>
            <person name="Mondo S."/>
            <person name="Nolan M."/>
            <person name="Ohm R."/>
            <person name="Pangilinan J."/>
            <person name="Park H.-J."/>
            <person name="Ramirez L."/>
            <person name="Alfaro M."/>
            <person name="Sun H."/>
            <person name="Tritt A."/>
            <person name="Yoshinaga Y."/>
            <person name="Zwiers L.-H."/>
            <person name="Turgeon B."/>
            <person name="Goodwin S."/>
            <person name="Spatafora J."/>
            <person name="Crous P."/>
            <person name="Grigoriev I."/>
        </authorList>
    </citation>
    <scope>NUCLEOTIDE SEQUENCE</scope>
    <source>
        <strain evidence="1">CBS 122681</strain>
    </source>
</reference>
<organism evidence="1 2">
    <name type="scientific">Lophiostoma macrostomum CBS 122681</name>
    <dbReference type="NCBI Taxonomy" id="1314788"/>
    <lineage>
        <taxon>Eukaryota</taxon>
        <taxon>Fungi</taxon>
        <taxon>Dikarya</taxon>
        <taxon>Ascomycota</taxon>
        <taxon>Pezizomycotina</taxon>
        <taxon>Dothideomycetes</taxon>
        <taxon>Pleosporomycetidae</taxon>
        <taxon>Pleosporales</taxon>
        <taxon>Lophiostomataceae</taxon>
        <taxon>Lophiostoma</taxon>
    </lineage>
</organism>
<sequence length="134" mass="14667">MELNRLCTVVRRVGKSFAHASLHLAAATTTSLPGALARCCFILTCRQRLNRVAAPGFPIMFSRRQNLPTPSLRVHDSIPGAVQHQPEPTPRCPAGSASQRRNVLCPCHLHRLCLIPILDLLGSRVALCFAPLDQ</sequence>
<dbReference type="EMBL" id="MU004312">
    <property type="protein sequence ID" value="KAF2658726.1"/>
    <property type="molecule type" value="Genomic_DNA"/>
</dbReference>
<dbReference type="AlphaFoldDB" id="A0A6A6TH13"/>
<protein>
    <submittedName>
        <fullName evidence="1">Uncharacterized protein</fullName>
    </submittedName>
</protein>
<keyword evidence="2" id="KW-1185">Reference proteome</keyword>
<evidence type="ECO:0000313" key="1">
    <source>
        <dbReference type="EMBL" id="KAF2658726.1"/>
    </source>
</evidence>
<evidence type="ECO:0000313" key="2">
    <source>
        <dbReference type="Proteomes" id="UP000799324"/>
    </source>
</evidence>
<gene>
    <name evidence="1" type="ORF">K491DRAFT_244270</name>
</gene>
<name>A0A6A6TH13_9PLEO</name>
<dbReference type="Proteomes" id="UP000799324">
    <property type="component" value="Unassembled WGS sequence"/>
</dbReference>